<keyword evidence="6" id="KW-1185">Reference proteome</keyword>
<gene>
    <name evidence="5" type="ORF">BFC17_07010</name>
</gene>
<evidence type="ECO:0000256" key="1">
    <source>
        <dbReference type="SAM" id="Coils"/>
    </source>
</evidence>
<evidence type="ECO:0000256" key="3">
    <source>
        <dbReference type="SAM" id="Phobius"/>
    </source>
</evidence>
<accession>A0A1E8F965</accession>
<sequence length="330" mass="35503">MSFAPSQSLSSRWQDTLLGMFVVVALLLAGWLVFEDLQEQHGEQIRFEAHLSASYGLSAGSPVKLKGVTVGRIDSIHLTDSGEVALNLVMQPEYRALYRMGSKLQVESALAIDSVLSGAAIAFIPGDSGQLANGAVLDADEPQSLQDLMVEWDVAALSQKVADILINLESIVANVNNKQEVLNQSMENIATLTANMAGISQQLPAVIDQMQQTMQVMQTSLQDSTENLNNNMDAFAGVASQSATLIESINGIATDIQPTVADLPETQALLNDLLLEVNGLTRQLRQHWLLRGDNPTATPGQAPENNGLFPPDESLYDPAVRAPEKGEPES</sequence>
<evidence type="ECO:0000259" key="4">
    <source>
        <dbReference type="Pfam" id="PF02470"/>
    </source>
</evidence>
<evidence type="ECO:0000313" key="6">
    <source>
        <dbReference type="Proteomes" id="UP000176037"/>
    </source>
</evidence>
<keyword evidence="3" id="KW-0472">Membrane</keyword>
<dbReference type="SUPFAM" id="SSF58104">
    <property type="entry name" value="Methyl-accepting chemotaxis protein (MCP) signaling domain"/>
    <property type="match status" value="1"/>
</dbReference>
<name>A0A1E8F965_9ALTE</name>
<dbReference type="OrthoDB" id="6379390at2"/>
<feature type="region of interest" description="Disordered" evidence="2">
    <location>
        <begin position="291"/>
        <end position="330"/>
    </location>
</feature>
<dbReference type="Proteomes" id="UP000176037">
    <property type="component" value="Unassembled WGS sequence"/>
</dbReference>
<dbReference type="PANTHER" id="PTHR33371:SF4">
    <property type="entry name" value="INTERMEMBRANE PHOSPHOLIPID TRANSPORT SYSTEM BINDING PROTEIN MLAD"/>
    <property type="match status" value="1"/>
</dbReference>
<proteinExistence type="predicted"/>
<feature type="transmembrane region" description="Helical" evidence="3">
    <location>
        <begin position="16"/>
        <end position="34"/>
    </location>
</feature>
<dbReference type="EMBL" id="MJIC01000017">
    <property type="protein sequence ID" value="OFI32457.1"/>
    <property type="molecule type" value="Genomic_DNA"/>
</dbReference>
<evidence type="ECO:0000256" key="2">
    <source>
        <dbReference type="SAM" id="MobiDB-lite"/>
    </source>
</evidence>
<feature type="domain" description="Mce/MlaD" evidence="4">
    <location>
        <begin position="45"/>
        <end position="126"/>
    </location>
</feature>
<dbReference type="RefSeq" id="WP_070178441.1">
    <property type="nucleotide sequence ID" value="NZ_BMJR01000007.1"/>
</dbReference>
<comment type="caution">
    <text evidence="5">The sequence shown here is derived from an EMBL/GenBank/DDBJ whole genome shotgun (WGS) entry which is preliminary data.</text>
</comment>
<reference evidence="5 6" key="1">
    <citation type="submission" date="2016-09" db="EMBL/GenBank/DDBJ databases">
        <title>Alteromonas lipolytica, a new species isolated from sea water.</title>
        <authorList>
            <person name="Wu Y.-H."/>
            <person name="Cheng H."/>
            <person name="Xu X.-W."/>
        </authorList>
    </citation>
    <scope>NUCLEOTIDE SEQUENCE [LARGE SCALE GENOMIC DNA]</scope>
    <source>
        <strain evidence="5 6">JW12</strain>
    </source>
</reference>
<protein>
    <recommendedName>
        <fullName evidence="4">Mce/MlaD domain-containing protein</fullName>
    </recommendedName>
</protein>
<dbReference type="InterPro" id="IPR003399">
    <property type="entry name" value="Mce/MlaD"/>
</dbReference>
<dbReference type="PANTHER" id="PTHR33371">
    <property type="entry name" value="INTERMEMBRANE PHOSPHOLIPID TRANSPORT SYSTEM BINDING PROTEIN MLAD-RELATED"/>
    <property type="match status" value="1"/>
</dbReference>
<organism evidence="5 6">
    <name type="scientific">Alteromonas lipolytica</name>
    <dbReference type="NCBI Taxonomy" id="1856405"/>
    <lineage>
        <taxon>Bacteria</taxon>
        <taxon>Pseudomonadati</taxon>
        <taxon>Pseudomonadota</taxon>
        <taxon>Gammaproteobacteria</taxon>
        <taxon>Alteromonadales</taxon>
        <taxon>Alteromonadaceae</taxon>
        <taxon>Alteromonas/Salinimonas group</taxon>
        <taxon>Alteromonas</taxon>
    </lineage>
</organism>
<dbReference type="Pfam" id="PF02470">
    <property type="entry name" value="MlaD"/>
    <property type="match status" value="1"/>
</dbReference>
<dbReference type="Gene3D" id="1.10.287.950">
    <property type="entry name" value="Methyl-accepting chemotaxis protein"/>
    <property type="match status" value="1"/>
</dbReference>
<keyword evidence="3" id="KW-0812">Transmembrane</keyword>
<keyword evidence="3" id="KW-1133">Transmembrane helix</keyword>
<feature type="coiled-coil region" evidence="1">
    <location>
        <begin position="175"/>
        <end position="227"/>
    </location>
</feature>
<dbReference type="STRING" id="1856405.BFC17_07010"/>
<dbReference type="AlphaFoldDB" id="A0A1E8F965"/>
<evidence type="ECO:0000313" key="5">
    <source>
        <dbReference type="EMBL" id="OFI32457.1"/>
    </source>
</evidence>
<keyword evidence="1" id="KW-0175">Coiled coil</keyword>
<dbReference type="InterPro" id="IPR052336">
    <property type="entry name" value="MlaD_Phospholipid_Transporter"/>
</dbReference>